<reference evidence="2 3" key="1">
    <citation type="submission" date="2019-04" db="EMBL/GenBank/DDBJ databases">
        <title>A novel phosphate-accumulating bacterium identified in bioreactor for phosphate removal from wastewater.</title>
        <authorList>
            <person name="Kotlyarov R.Y."/>
            <person name="Beletsky A.V."/>
            <person name="Kallistova A.Y."/>
            <person name="Dorofeev A.G."/>
            <person name="Nikolaev Y.Y."/>
            <person name="Pimenov N.V."/>
            <person name="Ravin N.V."/>
            <person name="Mardanov A.V."/>
        </authorList>
    </citation>
    <scope>NUCLEOTIDE SEQUENCE [LARGE SCALE GENOMIC DNA]</scope>
    <source>
        <strain evidence="2 3">Bin19</strain>
    </source>
</reference>
<feature type="compositionally biased region" description="Polar residues" evidence="1">
    <location>
        <begin position="19"/>
        <end position="37"/>
    </location>
</feature>
<feature type="region of interest" description="Disordered" evidence="1">
    <location>
        <begin position="1"/>
        <end position="51"/>
    </location>
</feature>
<dbReference type="Proteomes" id="UP000306324">
    <property type="component" value="Unassembled WGS sequence"/>
</dbReference>
<dbReference type="EMBL" id="SWAD01000017">
    <property type="protein sequence ID" value="TMQ77799.1"/>
    <property type="molecule type" value="Genomic_DNA"/>
</dbReference>
<evidence type="ECO:0000313" key="3">
    <source>
        <dbReference type="Proteomes" id="UP000306324"/>
    </source>
</evidence>
<gene>
    <name evidence="2" type="ORF">ACCUM_2646</name>
</gene>
<dbReference type="AlphaFoldDB" id="A0A5S4EQN7"/>
<protein>
    <submittedName>
        <fullName evidence="2">Uncharacterized protein</fullName>
    </submittedName>
</protein>
<accession>A0A5S4EQN7</accession>
<sequence length="51" mass="5371">MLRATINRDPPNGKRIPNQIASRSMSITAPALSSATSKGEIPSFRCQGGGE</sequence>
<evidence type="ECO:0000256" key="1">
    <source>
        <dbReference type="SAM" id="MobiDB-lite"/>
    </source>
</evidence>
<keyword evidence="3" id="KW-1185">Reference proteome</keyword>
<comment type="caution">
    <text evidence="2">The sequence shown here is derived from an EMBL/GenBank/DDBJ whole genome shotgun (WGS) entry which is preliminary data.</text>
</comment>
<evidence type="ECO:0000313" key="2">
    <source>
        <dbReference type="EMBL" id="TMQ77799.1"/>
    </source>
</evidence>
<organism evidence="2 3">
    <name type="scientific">Candidatus Accumulibacter phosphatis</name>
    <dbReference type="NCBI Taxonomy" id="327160"/>
    <lineage>
        <taxon>Bacteria</taxon>
        <taxon>Pseudomonadati</taxon>
        <taxon>Pseudomonadota</taxon>
        <taxon>Betaproteobacteria</taxon>
        <taxon>Candidatus Accumulibacter</taxon>
    </lineage>
</organism>
<proteinExistence type="predicted"/>
<name>A0A5S4EQN7_9PROT</name>